<organism evidence="4 5">
    <name type="scientific">Azoarcus sp. (strain BH72)</name>
    <dbReference type="NCBI Taxonomy" id="418699"/>
    <lineage>
        <taxon>Bacteria</taxon>
        <taxon>Pseudomonadati</taxon>
        <taxon>Pseudomonadota</taxon>
        <taxon>Betaproteobacteria</taxon>
        <taxon>Rhodocyclales</taxon>
        <taxon>Zoogloeaceae</taxon>
        <taxon>Azoarcus</taxon>
    </lineage>
</organism>
<feature type="repeat" description="ANK" evidence="3">
    <location>
        <begin position="152"/>
        <end position="184"/>
    </location>
</feature>
<dbReference type="Pfam" id="PF00023">
    <property type="entry name" value="Ank"/>
    <property type="match status" value="1"/>
</dbReference>
<dbReference type="HOGENOM" id="CLU_078191_0_0_4"/>
<dbReference type="SUPFAM" id="SSF48403">
    <property type="entry name" value="Ankyrin repeat"/>
    <property type="match status" value="1"/>
</dbReference>
<dbReference type="Pfam" id="PF12796">
    <property type="entry name" value="Ank_2"/>
    <property type="match status" value="1"/>
</dbReference>
<sequence>MAASAAPPRSRASLRRVHTIKPLSMKHPIFESLGDNYPFHLEAQFDRILVKMEQLWDTPQIHDYFSDLLIDKRGGRKGFPLEVLNEIIFLREYREVATFRAAERKEQAIHELARRGIALKSEDFLHAVREGDPEIIDLFVRSNFGVNLPDEDGTPPLLIALKSGYTIVAKILLDAGADPNAKDRLGLTPLLVACGSTTQGYQLIAERLIKKGAFVNVRDALGNTPLLLALAGGAPDVAKLLIEHGADVGARTRKGETALSLAGQIAAEAQRAEILALLASKGVKADAAAAASPPKPQ</sequence>
<dbReference type="eggNOG" id="COG0666">
    <property type="taxonomic scope" value="Bacteria"/>
</dbReference>
<keyword evidence="1" id="KW-0677">Repeat</keyword>
<keyword evidence="5" id="KW-1185">Reference proteome</keyword>
<evidence type="ECO:0000313" key="4">
    <source>
        <dbReference type="EMBL" id="CAL95601.1"/>
    </source>
</evidence>
<evidence type="ECO:0000313" key="5">
    <source>
        <dbReference type="Proteomes" id="UP000002588"/>
    </source>
</evidence>
<dbReference type="STRING" id="62928.azo2985"/>
<dbReference type="Proteomes" id="UP000002588">
    <property type="component" value="Chromosome"/>
</dbReference>
<feature type="repeat" description="ANK" evidence="3">
    <location>
        <begin position="185"/>
        <end position="220"/>
    </location>
</feature>
<dbReference type="GO" id="GO:0003950">
    <property type="term" value="F:NAD+ poly-ADP-ribosyltransferase activity"/>
    <property type="evidence" value="ECO:0007669"/>
    <property type="project" value="UniProtKB-EC"/>
</dbReference>
<proteinExistence type="predicted"/>
<evidence type="ECO:0000256" key="3">
    <source>
        <dbReference type="PROSITE-ProRule" id="PRU00023"/>
    </source>
</evidence>
<evidence type="ECO:0000256" key="2">
    <source>
        <dbReference type="ARBA" id="ARBA00023043"/>
    </source>
</evidence>
<dbReference type="PANTHER" id="PTHR24198">
    <property type="entry name" value="ANKYRIN REPEAT AND PROTEIN KINASE DOMAIN-CONTAINING PROTEIN"/>
    <property type="match status" value="1"/>
</dbReference>
<dbReference type="InterPro" id="IPR036770">
    <property type="entry name" value="Ankyrin_rpt-contain_sf"/>
</dbReference>
<dbReference type="EC" id="2.4.2.30" evidence="4"/>
<keyword evidence="2 3" id="KW-0040">ANK repeat</keyword>
<dbReference type="PROSITE" id="PS50297">
    <property type="entry name" value="ANK_REP_REGION"/>
    <property type="match status" value="2"/>
</dbReference>
<keyword evidence="4" id="KW-0808">Transferase</keyword>
<reference evidence="4 5" key="1">
    <citation type="journal article" date="2006" name="Nat. Biotechnol.">
        <title>Complete genome of the mutualistic, N2-fixing grass endophyte Azoarcus sp. strain BH72.</title>
        <authorList>
            <person name="Krause A."/>
            <person name="Ramakumar A."/>
            <person name="Bartels D."/>
            <person name="Battistoni F."/>
            <person name="Bekel T."/>
            <person name="Boch J."/>
            <person name="Boehm M."/>
            <person name="Friedrich F."/>
            <person name="Hurek T."/>
            <person name="Krause L."/>
            <person name="Linke B."/>
            <person name="McHardy A.C."/>
            <person name="Sarkar A."/>
            <person name="Schneiker S."/>
            <person name="Syed A.A."/>
            <person name="Thauer R."/>
            <person name="Vorhoelter F.-J."/>
            <person name="Weidner S."/>
            <person name="Puehler A."/>
            <person name="Reinhold-Hurek B."/>
            <person name="Kaiser O."/>
            <person name="Goesmann A."/>
        </authorList>
    </citation>
    <scope>NUCLEOTIDE SEQUENCE [LARGE SCALE GENOMIC DNA]</scope>
    <source>
        <strain evidence="4 5">BH72</strain>
    </source>
</reference>
<name>A1K9U6_AZOSB</name>
<keyword evidence="4" id="KW-0328">Glycosyltransferase</keyword>
<dbReference type="InterPro" id="IPR002110">
    <property type="entry name" value="Ankyrin_rpt"/>
</dbReference>
<feature type="repeat" description="ANK" evidence="3">
    <location>
        <begin position="221"/>
        <end position="253"/>
    </location>
</feature>
<dbReference type="AlphaFoldDB" id="A1K9U6"/>
<protein>
    <submittedName>
        <fullName evidence="4">Tankyrase type protein</fullName>
        <ecNumber evidence="4">2.4.2.30</ecNumber>
    </submittedName>
</protein>
<dbReference type="KEGG" id="azo:azo2985"/>
<dbReference type="Gene3D" id="1.25.40.20">
    <property type="entry name" value="Ankyrin repeat-containing domain"/>
    <property type="match status" value="1"/>
</dbReference>
<gene>
    <name evidence="4" type="primary">tnkS</name>
    <name evidence="4" type="ordered locus">azo2985</name>
</gene>
<dbReference type="EMBL" id="AM406670">
    <property type="protein sequence ID" value="CAL95601.1"/>
    <property type="molecule type" value="Genomic_DNA"/>
</dbReference>
<dbReference type="PANTHER" id="PTHR24198:SF165">
    <property type="entry name" value="ANKYRIN REPEAT-CONTAINING PROTEIN-RELATED"/>
    <property type="match status" value="1"/>
</dbReference>
<dbReference type="PROSITE" id="PS50088">
    <property type="entry name" value="ANK_REPEAT"/>
    <property type="match status" value="3"/>
</dbReference>
<accession>A1K9U6</accession>
<evidence type="ECO:0000256" key="1">
    <source>
        <dbReference type="ARBA" id="ARBA00022737"/>
    </source>
</evidence>
<dbReference type="SMART" id="SM00248">
    <property type="entry name" value="ANK"/>
    <property type="match status" value="5"/>
</dbReference>